<reference evidence="2 3" key="1">
    <citation type="journal article" date="2012" name="J. Bacteriol.">
        <title>Genome Sequence of Gallaecimonas xiamenensis Type Strain 3-C-1.</title>
        <authorList>
            <person name="Lai Q."/>
            <person name="Wang L."/>
            <person name="Wang W."/>
            <person name="Shao Z."/>
        </authorList>
    </citation>
    <scope>NUCLEOTIDE SEQUENCE [LARGE SCALE GENOMIC DNA]</scope>
    <source>
        <strain evidence="2 3">3-C-1</strain>
    </source>
</reference>
<proteinExistence type="predicted"/>
<keyword evidence="3" id="KW-1185">Reference proteome</keyword>
<accession>K2JD07</accession>
<gene>
    <name evidence="2" type="ORF">B3C1_16872</name>
</gene>
<name>K2JD07_9GAMM</name>
<evidence type="ECO:0000313" key="3">
    <source>
        <dbReference type="Proteomes" id="UP000006755"/>
    </source>
</evidence>
<sequence length="125" mass="14002">MKALRSLSLAALLALAGCASQSSEPLPWQQYTQGRPLELFNPRFMSFDIVNHSQVVLWQSPNRAVLMSVLGSCFFDPSQPVLKFTSGQASVRAHRDAVLYGGQRCPIQQIQDLDIRRMRQDGLLK</sequence>
<dbReference type="InterPro" id="IPR045500">
    <property type="entry name" value="DUF6491"/>
</dbReference>
<comment type="caution">
    <text evidence="2">The sequence shown here is derived from an EMBL/GenBank/DDBJ whole genome shotgun (WGS) entry which is preliminary data.</text>
</comment>
<dbReference type="EMBL" id="AMRI01000030">
    <property type="protein sequence ID" value="EKE68504.1"/>
    <property type="molecule type" value="Genomic_DNA"/>
</dbReference>
<dbReference type="STRING" id="745411.B3C1_16872"/>
<evidence type="ECO:0008006" key="4">
    <source>
        <dbReference type="Google" id="ProtNLM"/>
    </source>
</evidence>
<dbReference type="AlphaFoldDB" id="K2JD07"/>
<dbReference type="PROSITE" id="PS51257">
    <property type="entry name" value="PROKAR_LIPOPROTEIN"/>
    <property type="match status" value="1"/>
</dbReference>
<evidence type="ECO:0000313" key="2">
    <source>
        <dbReference type="EMBL" id="EKE68504.1"/>
    </source>
</evidence>
<dbReference type="Pfam" id="PF20101">
    <property type="entry name" value="DUF6491"/>
    <property type="match status" value="1"/>
</dbReference>
<dbReference type="Proteomes" id="UP000006755">
    <property type="component" value="Unassembled WGS sequence"/>
</dbReference>
<organism evidence="2 3">
    <name type="scientific">Gallaecimonas xiamenensis 3-C-1</name>
    <dbReference type="NCBI Taxonomy" id="745411"/>
    <lineage>
        <taxon>Bacteria</taxon>
        <taxon>Pseudomonadati</taxon>
        <taxon>Pseudomonadota</taxon>
        <taxon>Gammaproteobacteria</taxon>
        <taxon>Enterobacterales</taxon>
        <taxon>Gallaecimonadaceae</taxon>
        <taxon>Gallaecimonas</taxon>
    </lineage>
</organism>
<feature type="signal peptide" evidence="1">
    <location>
        <begin position="1"/>
        <end position="22"/>
    </location>
</feature>
<dbReference type="OrthoDB" id="6047015at2"/>
<protein>
    <recommendedName>
        <fullName evidence="4">Lipoprotein</fullName>
    </recommendedName>
</protein>
<dbReference type="RefSeq" id="WP_008486313.1">
    <property type="nucleotide sequence ID" value="NZ_AMRI01000030.1"/>
</dbReference>
<evidence type="ECO:0000256" key="1">
    <source>
        <dbReference type="SAM" id="SignalP"/>
    </source>
</evidence>
<feature type="chain" id="PRO_5003858906" description="Lipoprotein" evidence="1">
    <location>
        <begin position="23"/>
        <end position="125"/>
    </location>
</feature>
<keyword evidence="1" id="KW-0732">Signal</keyword>